<evidence type="ECO:0000259" key="13">
    <source>
        <dbReference type="Pfam" id="PF14806"/>
    </source>
</evidence>
<evidence type="ECO:0000256" key="4">
    <source>
        <dbReference type="ARBA" id="ARBA00022490"/>
    </source>
</evidence>
<evidence type="ECO:0000256" key="3">
    <source>
        <dbReference type="ARBA" id="ARBA00022448"/>
    </source>
</evidence>
<proteinExistence type="predicted"/>
<dbReference type="GO" id="GO:0030126">
    <property type="term" value="C:COPI vesicle coat"/>
    <property type="evidence" value="ECO:0007669"/>
    <property type="project" value="InterPro"/>
</dbReference>
<evidence type="ECO:0000256" key="8">
    <source>
        <dbReference type="ARBA" id="ARBA00023034"/>
    </source>
</evidence>
<evidence type="ECO:0000256" key="10">
    <source>
        <dbReference type="ARBA" id="ARBA00023329"/>
    </source>
</evidence>
<keyword evidence="6" id="KW-0931">ER-Golgi transport</keyword>
<dbReference type="InterPro" id="IPR011989">
    <property type="entry name" value="ARM-like"/>
</dbReference>
<name>A0A086J2K5_NEMA1</name>
<dbReference type="SUPFAM" id="SSF48371">
    <property type="entry name" value="ARM repeat"/>
    <property type="match status" value="1"/>
</dbReference>
<protein>
    <recommendedName>
        <fullName evidence="16">Coatomer subunit beta</fullName>
    </recommendedName>
</protein>
<dbReference type="EMBL" id="AKIJ01000003">
    <property type="protein sequence ID" value="KFG26373.1"/>
    <property type="molecule type" value="Genomic_DNA"/>
</dbReference>
<dbReference type="InterPro" id="IPR011710">
    <property type="entry name" value="Coatomer_bsu_C"/>
</dbReference>
<dbReference type="Pfam" id="PF07718">
    <property type="entry name" value="Coatamer_beta_C"/>
    <property type="match status" value="1"/>
</dbReference>
<evidence type="ECO:0000313" key="15">
    <source>
        <dbReference type="Proteomes" id="UP000054524"/>
    </source>
</evidence>
<dbReference type="GO" id="GO:0005198">
    <property type="term" value="F:structural molecule activity"/>
    <property type="evidence" value="ECO:0007669"/>
    <property type="project" value="InterPro"/>
</dbReference>
<dbReference type="Pfam" id="PF14806">
    <property type="entry name" value="Coatomer_b_Cpla"/>
    <property type="match status" value="1"/>
</dbReference>
<evidence type="ECO:0000256" key="2">
    <source>
        <dbReference type="ARBA" id="ARBA00004347"/>
    </source>
</evidence>
<evidence type="ECO:0000256" key="1">
    <source>
        <dbReference type="ARBA" id="ARBA00004255"/>
    </source>
</evidence>
<dbReference type="Pfam" id="PF01602">
    <property type="entry name" value="Adaptin_N"/>
    <property type="match status" value="1"/>
</dbReference>
<dbReference type="InterPro" id="IPR029446">
    <property type="entry name" value="COPB1_appendage_platform_dom"/>
</dbReference>
<evidence type="ECO:0000256" key="6">
    <source>
        <dbReference type="ARBA" id="ARBA00022892"/>
    </source>
</evidence>
<evidence type="ECO:0000256" key="7">
    <source>
        <dbReference type="ARBA" id="ARBA00022927"/>
    </source>
</evidence>
<gene>
    <name evidence="14" type="ORF">NESG_01495</name>
</gene>
<keyword evidence="7" id="KW-0653">Protein transport</keyword>
<dbReference type="InterPro" id="IPR016460">
    <property type="entry name" value="COPB1"/>
</dbReference>
<keyword evidence="9" id="KW-0472">Membrane</keyword>
<dbReference type="InterPro" id="IPR002553">
    <property type="entry name" value="Clathrin/coatomer_adapt-like_N"/>
</dbReference>
<dbReference type="Proteomes" id="UP000054524">
    <property type="component" value="Unassembled WGS sequence"/>
</dbReference>
<feature type="domain" description="Clathrin/coatomer adaptor adaptin-like N-terminal" evidence="11">
    <location>
        <begin position="21"/>
        <end position="223"/>
    </location>
</feature>
<keyword evidence="5" id="KW-0677">Repeat</keyword>
<evidence type="ECO:0000256" key="5">
    <source>
        <dbReference type="ARBA" id="ARBA00022737"/>
    </source>
</evidence>
<evidence type="ECO:0000256" key="9">
    <source>
        <dbReference type="ARBA" id="ARBA00023136"/>
    </source>
</evidence>
<sequence>MSATCTRALYVSRDLFEIKNKDNLKTVLTRGTDENKISVLWQIIKETAMGINHENLLLALTMAIPNTKNKRLITMFYLYLESVKIEDADGNIRDEILMICNMIRGHLAHPNEHVRARAIRTVGKFRSAAIFDVLKSPFIENISYSNPIVRSAVYVALRGLLESKELSGIFADAVPLLIEQVLKERDSVCLSEGYKTIESIDAEAAHSIYKKLKETAHEGLQECFLATAEREDNLQQIHEIFQSASTRLIEVQAAVTLVRVGDAEMVKEGVEKLLDMSNEYLDVESKSKIIAACRRALKRGQFTFENMGMKIVRMITPAVAKIKIELARDIFQFTLDVLAIAEAKDLFAFLYHGLLDLPEKDLKEASTGQDRVFYMEALGELARRYKICTPELITLVTSMLSAGIPELALEAANFIDSLVSVTGAEKELAISAVIGSLSTIKYGKILRRAFSLISAHADGEKAHAAVCMVLQSLSSDEAGLLPQLKDAQKGNPSKIFPGVPIAAFLLDMAQKAQDLPHSKQQEMIADIMAAALKTYAIGHKTESIDESSKVALLRLASLLENGGGVLAKTKVQKQAGSGHLPGRVSEGNVSGSACVQDVYSRPVFSLISEHSPVCKTSDVRRFTEEVTPLSLSKLKNVFQLTSAIDPLYCECKINTSRTEITLDILLVNQTDMLLESVEFDIVSSQNIKMASDIRLEKLRPHMVCTLEATLIMEESDTGYIGGVITAGKVGRENYFMQNLQEIRFNLSDMLEKKRIDADAFRERWPALVWENLYKITLSTDRLTPAHVVKTVTKAIRGTVIEAKMHEGGTLPGESSPDILVQNIYTRTAQGTGIYLNAAVTSADEKITATFRIRGSNARVVKSLCQLVSKEVKALAE</sequence>
<dbReference type="GeneID" id="77676468"/>
<comment type="caution">
    <text evidence="14">The sequence shown here is derived from an EMBL/GenBank/DDBJ whole genome shotgun (WGS) entry which is preliminary data.</text>
</comment>
<dbReference type="InterPro" id="IPR016024">
    <property type="entry name" value="ARM-type_fold"/>
</dbReference>
<evidence type="ECO:0000259" key="11">
    <source>
        <dbReference type="Pfam" id="PF01602"/>
    </source>
</evidence>
<dbReference type="GO" id="GO:0006891">
    <property type="term" value="P:intra-Golgi vesicle-mediated transport"/>
    <property type="evidence" value="ECO:0007669"/>
    <property type="project" value="TreeGrafter"/>
</dbReference>
<organism evidence="14 15">
    <name type="scientific">Nematocida ausubeli (strain ATCC PRA-371 / ERTm2)</name>
    <name type="common">Nematode killer fungus</name>
    <dbReference type="NCBI Taxonomy" id="1913371"/>
    <lineage>
        <taxon>Eukaryota</taxon>
        <taxon>Fungi</taxon>
        <taxon>Fungi incertae sedis</taxon>
        <taxon>Microsporidia</taxon>
        <taxon>Nematocida</taxon>
    </lineage>
</organism>
<dbReference type="PANTHER" id="PTHR10635">
    <property type="entry name" value="COATOMER SUBUNIT BETA"/>
    <property type="match status" value="1"/>
</dbReference>
<dbReference type="PANTHER" id="PTHR10635:SF0">
    <property type="entry name" value="COATOMER SUBUNIT BETA"/>
    <property type="match status" value="1"/>
</dbReference>
<keyword evidence="10" id="KW-0968">Cytoplasmic vesicle</keyword>
<keyword evidence="4" id="KW-0963">Cytoplasm</keyword>
<dbReference type="GO" id="GO:0006886">
    <property type="term" value="P:intracellular protein transport"/>
    <property type="evidence" value="ECO:0007669"/>
    <property type="project" value="InterPro"/>
</dbReference>
<feature type="domain" description="Coatomer beta subunit appendage platform" evidence="13">
    <location>
        <begin position="738"/>
        <end position="865"/>
    </location>
</feature>
<dbReference type="RefSeq" id="XP_052904928.1">
    <property type="nucleotide sequence ID" value="XM_053049123.1"/>
</dbReference>
<dbReference type="HOGENOM" id="CLU_006949_0_0_1"/>
<evidence type="ECO:0000259" key="12">
    <source>
        <dbReference type="Pfam" id="PF07718"/>
    </source>
</evidence>
<evidence type="ECO:0000313" key="14">
    <source>
        <dbReference type="EMBL" id="KFG26373.1"/>
    </source>
</evidence>
<dbReference type="GO" id="GO:0006888">
    <property type="term" value="P:endoplasmic reticulum to Golgi vesicle-mediated transport"/>
    <property type="evidence" value="ECO:0007669"/>
    <property type="project" value="TreeGrafter"/>
</dbReference>
<comment type="subcellular location">
    <subcellularLocation>
        <location evidence="2">Cytoplasmic vesicle</location>
        <location evidence="2">COPI-coated vesicle membrane</location>
        <topology evidence="2">Peripheral membrane protein</topology>
        <orientation evidence="2">Cytoplasmic side</orientation>
    </subcellularLocation>
    <subcellularLocation>
        <location evidence="1">Golgi apparatus membrane</location>
        <topology evidence="1">Peripheral membrane protein</topology>
        <orientation evidence="1">Cytoplasmic side</orientation>
    </subcellularLocation>
</comment>
<accession>A0A086J2K5</accession>
<keyword evidence="3" id="KW-0813">Transport</keyword>
<dbReference type="GO" id="GO:0000139">
    <property type="term" value="C:Golgi membrane"/>
    <property type="evidence" value="ECO:0007669"/>
    <property type="project" value="UniProtKB-SubCell"/>
</dbReference>
<keyword evidence="15" id="KW-1185">Reference proteome</keyword>
<feature type="domain" description="Coatomer beta subunit C-terminal" evidence="12">
    <location>
        <begin position="627"/>
        <end position="725"/>
    </location>
</feature>
<dbReference type="Gene3D" id="1.25.10.10">
    <property type="entry name" value="Leucine-rich Repeat Variant"/>
    <property type="match status" value="1"/>
</dbReference>
<evidence type="ECO:0008006" key="16">
    <source>
        <dbReference type="Google" id="ProtNLM"/>
    </source>
</evidence>
<reference evidence="14 15" key="1">
    <citation type="journal article" date="2014" name="Genome Announc.">
        <title>Genome Sequence of the Microsporidian Species Nematocida sp1 Strain ERTm6 (ATCC PRA-372).</title>
        <authorList>
            <person name="Bakowski M.A."/>
            <person name="Priest M."/>
            <person name="Young S."/>
            <person name="Cuomo C.A."/>
            <person name="Troemel E.R."/>
        </authorList>
    </citation>
    <scope>NUCLEOTIDE SEQUENCE [LARGE SCALE GENOMIC DNA]</scope>
    <source>
        <strain evidence="14 15">ERTm6</strain>
    </source>
</reference>
<dbReference type="AlphaFoldDB" id="A0A086J2K5"/>
<keyword evidence="8" id="KW-0333">Golgi apparatus</keyword>